<keyword evidence="3" id="KW-1185">Reference proteome</keyword>
<dbReference type="PANTHER" id="PTHR46763">
    <property type="entry name" value="DYNEIN REGULATORY COMPLEX PROTEIN 8"/>
    <property type="match status" value="1"/>
</dbReference>
<dbReference type="InterPro" id="IPR011992">
    <property type="entry name" value="EF-hand-dom_pair"/>
</dbReference>
<gene>
    <name evidence="2" type="ORF">JTE90_028311</name>
</gene>
<evidence type="ECO:0000313" key="2">
    <source>
        <dbReference type="EMBL" id="KAG8177590.1"/>
    </source>
</evidence>
<sequence>MIDPKTILNKREKSPYELFTESQIKEAYEIFDEDRKGKAKLKHLGTIVKALGRVPTDNNLQELAKKVEVADIPGYFTLETLLPPLTEILMKDEWRSASKKDLIRAFKVLDADRKGFIEESHLKSLFLENGVQTSEADKDVEEATENTYNHIHYKEYCKDLVAPQAIDIGESRRRIREKLADERYRVC</sequence>
<evidence type="ECO:0000259" key="1">
    <source>
        <dbReference type="PROSITE" id="PS50222"/>
    </source>
</evidence>
<dbReference type="GO" id="GO:0005509">
    <property type="term" value="F:calcium ion binding"/>
    <property type="evidence" value="ECO:0007669"/>
    <property type="project" value="InterPro"/>
</dbReference>
<feature type="domain" description="EF-hand" evidence="1">
    <location>
        <begin position="97"/>
        <end position="132"/>
    </location>
</feature>
<protein>
    <recommendedName>
        <fullName evidence="1">EF-hand domain-containing protein</fullName>
    </recommendedName>
</protein>
<dbReference type="AlphaFoldDB" id="A0AAV6U219"/>
<feature type="domain" description="EF-hand" evidence="1">
    <location>
        <begin position="19"/>
        <end position="54"/>
    </location>
</feature>
<dbReference type="FunFam" id="1.10.238.10:FF:000001">
    <property type="entry name" value="Calmodulin 1"/>
    <property type="match status" value="1"/>
</dbReference>
<comment type="caution">
    <text evidence="2">The sequence shown here is derived from an EMBL/GenBank/DDBJ whole genome shotgun (WGS) entry which is preliminary data.</text>
</comment>
<dbReference type="SUPFAM" id="SSF47473">
    <property type="entry name" value="EF-hand"/>
    <property type="match status" value="1"/>
</dbReference>
<organism evidence="2 3">
    <name type="scientific">Oedothorax gibbosus</name>
    <dbReference type="NCBI Taxonomy" id="931172"/>
    <lineage>
        <taxon>Eukaryota</taxon>
        <taxon>Metazoa</taxon>
        <taxon>Ecdysozoa</taxon>
        <taxon>Arthropoda</taxon>
        <taxon>Chelicerata</taxon>
        <taxon>Arachnida</taxon>
        <taxon>Araneae</taxon>
        <taxon>Araneomorphae</taxon>
        <taxon>Entelegynae</taxon>
        <taxon>Araneoidea</taxon>
        <taxon>Linyphiidae</taxon>
        <taxon>Erigoninae</taxon>
        <taxon>Oedothorax</taxon>
    </lineage>
</organism>
<name>A0AAV6U219_9ARAC</name>
<dbReference type="Proteomes" id="UP000827092">
    <property type="component" value="Unassembled WGS sequence"/>
</dbReference>
<dbReference type="PANTHER" id="PTHR46763:SF1">
    <property type="entry name" value="DYNEIN REGULATORY COMPLEX PROTEIN 8"/>
    <property type="match status" value="1"/>
</dbReference>
<reference evidence="2 3" key="1">
    <citation type="journal article" date="2022" name="Nat. Ecol. Evol.">
        <title>A masculinizing supergene underlies an exaggerated male reproductive morph in a spider.</title>
        <authorList>
            <person name="Hendrickx F."/>
            <person name="De Corte Z."/>
            <person name="Sonet G."/>
            <person name="Van Belleghem S.M."/>
            <person name="Kostlbacher S."/>
            <person name="Vangestel C."/>
        </authorList>
    </citation>
    <scope>NUCLEOTIDE SEQUENCE [LARGE SCALE GENOMIC DNA]</scope>
    <source>
        <strain evidence="2">W744_W776</strain>
    </source>
</reference>
<evidence type="ECO:0000313" key="3">
    <source>
        <dbReference type="Proteomes" id="UP000827092"/>
    </source>
</evidence>
<dbReference type="PROSITE" id="PS50222">
    <property type="entry name" value="EF_HAND_2"/>
    <property type="match status" value="2"/>
</dbReference>
<proteinExistence type="predicted"/>
<dbReference type="Gene3D" id="1.10.238.10">
    <property type="entry name" value="EF-hand"/>
    <property type="match status" value="2"/>
</dbReference>
<dbReference type="InterPro" id="IPR002048">
    <property type="entry name" value="EF_hand_dom"/>
</dbReference>
<dbReference type="EMBL" id="JAFNEN010000771">
    <property type="protein sequence ID" value="KAG8177590.1"/>
    <property type="molecule type" value="Genomic_DNA"/>
</dbReference>
<accession>A0AAV6U219</accession>